<keyword evidence="1" id="KW-0472">Membrane</keyword>
<gene>
    <name evidence="2" type="ORF">CO073_04955</name>
</gene>
<accession>A0A2M8DPS7</accession>
<feature type="transmembrane region" description="Helical" evidence="1">
    <location>
        <begin position="21"/>
        <end position="39"/>
    </location>
</feature>
<keyword evidence="1" id="KW-1133">Transmembrane helix</keyword>
<proteinExistence type="predicted"/>
<keyword evidence="1" id="KW-0812">Transmembrane</keyword>
<dbReference type="Proteomes" id="UP000230136">
    <property type="component" value="Unassembled WGS sequence"/>
</dbReference>
<dbReference type="EMBL" id="PFSY01000229">
    <property type="protein sequence ID" value="PJC00932.1"/>
    <property type="molecule type" value="Genomic_DNA"/>
</dbReference>
<protein>
    <submittedName>
        <fullName evidence="2">Uncharacterized protein</fullName>
    </submittedName>
</protein>
<evidence type="ECO:0000313" key="3">
    <source>
        <dbReference type="Proteomes" id="UP000230136"/>
    </source>
</evidence>
<organism evidence="2 3">
    <name type="scientific">Candidatus Komeilibacteria bacterium CG_4_9_14_0_8_um_filter_36_9</name>
    <dbReference type="NCBI Taxonomy" id="1974473"/>
    <lineage>
        <taxon>Bacteria</taxon>
        <taxon>Candidatus Komeiliibacteriota</taxon>
    </lineage>
</organism>
<evidence type="ECO:0000313" key="2">
    <source>
        <dbReference type="EMBL" id="PJC00932.1"/>
    </source>
</evidence>
<sequence length="244" mass="27131">MDEKTTKLKGFLNGDHRNNPYFYLGTLLIVIVVFVFSFWQTQNHIKAPFKTKKDNNAIASQETIAATQDVEALKKMDTDQDGLSDYLEQYVYGTSAYIEDTDSDGINDKDEVIAGQDPMCAQGTDCTLDITNNAPQVNLNTDQYGSEIEIYKATLLELGFTATDLDRMSDIEIKTLYDEATDLLLGEEENINFTDVYIASDLENLSVEELKGILIAGGATEEDLAGVSDVQLMQIFEQVINSQS</sequence>
<dbReference type="AlphaFoldDB" id="A0A2M8DPS7"/>
<name>A0A2M8DPS7_9BACT</name>
<reference evidence="3" key="1">
    <citation type="submission" date="2017-09" db="EMBL/GenBank/DDBJ databases">
        <title>Depth-based differentiation of microbial function through sediment-hosted aquifers and enrichment of novel symbionts in the deep terrestrial subsurface.</title>
        <authorList>
            <person name="Probst A.J."/>
            <person name="Ladd B."/>
            <person name="Jarett J.K."/>
            <person name="Geller-Mcgrath D.E."/>
            <person name="Sieber C.M.K."/>
            <person name="Emerson J.B."/>
            <person name="Anantharaman K."/>
            <person name="Thomas B.C."/>
            <person name="Malmstrom R."/>
            <person name="Stieglmeier M."/>
            <person name="Klingl A."/>
            <person name="Woyke T."/>
            <person name="Ryan C.M."/>
            <person name="Banfield J.F."/>
        </authorList>
    </citation>
    <scope>NUCLEOTIDE SEQUENCE [LARGE SCALE GENOMIC DNA]</scope>
</reference>
<comment type="caution">
    <text evidence="2">The sequence shown here is derived from an EMBL/GenBank/DDBJ whole genome shotgun (WGS) entry which is preliminary data.</text>
</comment>
<evidence type="ECO:0000256" key="1">
    <source>
        <dbReference type="SAM" id="Phobius"/>
    </source>
</evidence>